<dbReference type="OrthoDB" id="9908235at2"/>
<organism evidence="2 3">
    <name type="scientific">Sphingomonas panacis</name>
    <dbReference type="NCBI Taxonomy" id="1560345"/>
    <lineage>
        <taxon>Bacteria</taxon>
        <taxon>Pseudomonadati</taxon>
        <taxon>Pseudomonadota</taxon>
        <taxon>Alphaproteobacteria</taxon>
        <taxon>Sphingomonadales</taxon>
        <taxon>Sphingomonadaceae</taxon>
        <taxon>Sphingomonas</taxon>
    </lineage>
</organism>
<keyword evidence="1" id="KW-0472">Membrane</keyword>
<proteinExistence type="predicted"/>
<evidence type="ECO:0000313" key="2">
    <source>
        <dbReference type="EMBL" id="AOH83719.1"/>
    </source>
</evidence>
<keyword evidence="3" id="KW-1185">Reference proteome</keyword>
<dbReference type="Proteomes" id="UP000094256">
    <property type="component" value="Chromosome"/>
</dbReference>
<protein>
    <submittedName>
        <fullName evidence="2">Uncharacterized protein</fullName>
    </submittedName>
</protein>
<name>A0A1B3Z8H4_9SPHN</name>
<accession>A0A1B3Z8H4</accession>
<gene>
    <name evidence="2" type="ORF">AWL63_06805</name>
</gene>
<evidence type="ECO:0000313" key="3">
    <source>
        <dbReference type="Proteomes" id="UP000094256"/>
    </source>
</evidence>
<keyword evidence="1" id="KW-1133">Transmembrane helix</keyword>
<reference evidence="2 3" key="1">
    <citation type="submission" date="2016-01" db="EMBL/GenBank/DDBJ databases">
        <title>Complete genome and mega plasmid sequence of Sphingomonas panacis DCY99 elicits systemic resistance in rice to Xanthomonas oryzae.</title>
        <authorList>
            <person name="Kim Y.J."/>
            <person name="Yang D.C."/>
            <person name="Sing P."/>
        </authorList>
    </citation>
    <scope>NUCLEOTIDE SEQUENCE [LARGE SCALE GENOMIC DNA]</scope>
    <source>
        <strain evidence="2 3">DCY99</strain>
    </source>
</reference>
<dbReference type="AlphaFoldDB" id="A0A1B3Z8H4"/>
<dbReference type="RefSeq" id="WP_069204287.1">
    <property type="nucleotide sequence ID" value="NZ_CP014168.1"/>
</dbReference>
<sequence>MPKPPVPALRRQPVHHRAKAAIVFGRRARMTASVRVTSPGIVSIAVLVSSILLSTAALVHTARKDVRRPREG</sequence>
<evidence type="ECO:0000256" key="1">
    <source>
        <dbReference type="SAM" id="Phobius"/>
    </source>
</evidence>
<dbReference type="KEGG" id="span:AWL63_06805"/>
<feature type="transmembrane region" description="Helical" evidence="1">
    <location>
        <begin position="40"/>
        <end position="60"/>
    </location>
</feature>
<dbReference type="EMBL" id="CP014168">
    <property type="protein sequence ID" value="AOH83719.1"/>
    <property type="molecule type" value="Genomic_DNA"/>
</dbReference>
<keyword evidence="1" id="KW-0812">Transmembrane</keyword>